<evidence type="ECO:0000313" key="14">
    <source>
        <dbReference type="WBParaSite" id="ACRNAN_scaffold7099.g18617.t1"/>
    </source>
</evidence>
<dbReference type="PANTHER" id="PTHR19918:SF1">
    <property type="entry name" value="FIZZY-RELATED PROTEIN HOMOLOG"/>
    <property type="match status" value="1"/>
</dbReference>
<evidence type="ECO:0000256" key="4">
    <source>
        <dbReference type="ARBA" id="ARBA00022618"/>
    </source>
</evidence>
<feature type="repeat" description="WD" evidence="10">
    <location>
        <begin position="455"/>
        <end position="496"/>
    </location>
</feature>
<evidence type="ECO:0000256" key="7">
    <source>
        <dbReference type="ARBA" id="ARBA00023306"/>
    </source>
</evidence>
<feature type="repeat" description="WD" evidence="10">
    <location>
        <begin position="325"/>
        <end position="366"/>
    </location>
</feature>
<feature type="compositionally biased region" description="Low complexity" evidence="11">
    <location>
        <begin position="157"/>
        <end position="173"/>
    </location>
</feature>
<dbReference type="InterPro" id="IPR036322">
    <property type="entry name" value="WD40_repeat_dom_sf"/>
</dbReference>
<reference evidence="14" key="1">
    <citation type="submission" date="2022-11" db="UniProtKB">
        <authorList>
            <consortium name="WormBaseParasite"/>
        </authorList>
    </citation>
    <scope>IDENTIFICATION</scope>
</reference>
<dbReference type="FunFam" id="2.130.10.10:FF:000025">
    <property type="entry name" value="FIZZY-related 2 isoform 1"/>
    <property type="match status" value="1"/>
</dbReference>
<dbReference type="InterPro" id="IPR001680">
    <property type="entry name" value="WD40_rpt"/>
</dbReference>
<keyword evidence="5" id="KW-0677">Repeat</keyword>
<evidence type="ECO:0000256" key="8">
    <source>
        <dbReference type="ARBA" id="ARBA00073600"/>
    </source>
</evidence>
<dbReference type="Pfam" id="PF24807">
    <property type="entry name" value="WD40_CDC20-Fz"/>
    <property type="match status" value="1"/>
</dbReference>
<dbReference type="GO" id="GO:1905786">
    <property type="term" value="P:positive regulation of anaphase-promoting complex-dependent catabolic process"/>
    <property type="evidence" value="ECO:0007669"/>
    <property type="project" value="TreeGrafter"/>
</dbReference>
<dbReference type="GO" id="GO:1990757">
    <property type="term" value="F:ubiquitin ligase activator activity"/>
    <property type="evidence" value="ECO:0007669"/>
    <property type="project" value="TreeGrafter"/>
</dbReference>
<dbReference type="Proteomes" id="UP000887540">
    <property type="component" value="Unplaced"/>
</dbReference>
<keyword evidence="4" id="KW-0132">Cell division</keyword>
<feature type="domain" description="CDC20/Fizzy WD40" evidence="12">
    <location>
        <begin position="195"/>
        <end position="486"/>
    </location>
</feature>
<dbReference type="AlphaFoldDB" id="A0A914EDQ7"/>
<dbReference type="InterPro" id="IPR056150">
    <property type="entry name" value="WD40_CDC20-Fz"/>
</dbReference>
<dbReference type="InterPro" id="IPR033010">
    <property type="entry name" value="Cdc20/Fizzy"/>
</dbReference>
<sequence length="509" mass="57130">MSEDYSQRVFLLPQASPRKFISPSGSPQVTPTKYRPDGGDRYIPTRQPEDEWTTKFAAINSSPLLETSNTMKKPDIPPNASNSGGNNNTNVTTPTHVDDNSHDAVTHRALLKNELLKRCIIDIRGDCDSSEGIRVLQRENNDSLFKFAHKTPTKYGDPSTSTIFSSSPLSSDSQRLLKSPRKPVRKVPKNPYKVLDAPDLQDDFYLNLVDWSSLNMLSVGLSSCVYLWCAHNSQVIKLCDLNTEQDHVTSVQWAEHGEYLAVGTHKGYLQIWDTKAQKKVYDFHPHIGRIGCLAWNGDMICSGSRDRSIIQRDLRVSGALAEKKLTAHRQEVCGLRWSPNKEYLASGGNDNQLLVWSLRKNEPVQVYTEHNAAVKALAWSPHHHGVLVSGGGTADRCLRFWNTLTGQAMQCIDTGSQVCNVAWSKHSSELVSTHGYSFNQVILWKYPSMQIITKLSGHQYRVLYLAMSPDGESIVTGAGDETLRFWHVFSKSSQQRSTRSPLDLRSFIR</sequence>
<evidence type="ECO:0000313" key="13">
    <source>
        <dbReference type="Proteomes" id="UP000887540"/>
    </source>
</evidence>
<feature type="repeat" description="WD" evidence="10">
    <location>
        <begin position="241"/>
        <end position="282"/>
    </location>
</feature>
<dbReference type="PROSITE" id="PS50294">
    <property type="entry name" value="WD_REPEATS_REGION"/>
    <property type="match status" value="3"/>
</dbReference>
<dbReference type="CDD" id="cd00200">
    <property type="entry name" value="WD40"/>
    <property type="match status" value="1"/>
</dbReference>
<evidence type="ECO:0000256" key="1">
    <source>
        <dbReference type="ARBA" id="ARBA00004906"/>
    </source>
</evidence>
<keyword evidence="7" id="KW-0131">Cell cycle</keyword>
<feature type="compositionally biased region" description="Low complexity" evidence="11">
    <location>
        <begin position="78"/>
        <end position="95"/>
    </location>
</feature>
<dbReference type="SMART" id="SM00320">
    <property type="entry name" value="WD40"/>
    <property type="match status" value="6"/>
</dbReference>
<dbReference type="WBParaSite" id="ACRNAN_scaffold7099.g18617.t1">
    <property type="protein sequence ID" value="ACRNAN_scaffold7099.g18617.t1"/>
    <property type="gene ID" value="ACRNAN_scaffold7099.g18617"/>
</dbReference>
<feature type="region of interest" description="Disordered" evidence="11">
    <location>
        <begin position="1"/>
        <end position="49"/>
    </location>
</feature>
<dbReference type="GO" id="GO:0010997">
    <property type="term" value="F:anaphase-promoting complex binding"/>
    <property type="evidence" value="ECO:0007669"/>
    <property type="project" value="InterPro"/>
</dbReference>
<dbReference type="PANTHER" id="PTHR19918">
    <property type="entry name" value="CELL DIVISION CYCLE 20 CDC20 FIZZY -RELATED"/>
    <property type="match status" value="1"/>
</dbReference>
<keyword evidence="6" id="KW-0498">Mitosis</keyword>
<dbReference type="PROSITE" id="PS50082">
    <property type="entry name" value="WD_REPEATS_2"/>
    <property type="match status" value="3"/>
</dbReference>
<evidence type="ECO:0000259" key="12">
    <source>
        <dbReference type="Pfam" id="PF24807"/>
    </source>
</evidence>
<organism evidence="13 14">
    <name type="scientific">Acrobeloides nanus</name>
    <dbReference type="NCBI Taxonomy" id="290746"/>
    <lineage>
        <taxon>Eukaryota</taxon>
        <taxon>Metazoa</taxon>
        <taxon>Ecdysozoa</taxon>
        <taxon>Nematoda</taxon>
        <taxon>Chromadorea</taxon>
        <taxon>Rhabditida</taxon>
        <taxon>Tylenchina</taxon>
        <taxon>Cephalobomorpha</taxon>
        <taxon>Cephaloboidea</taxon>
        <taxon>Cephalobidae</taxon>
        <taxon>Acrobeloides</taxon>
    </lineage>
</organism>
<dbReference type="GO" id="GO:0005680">
    <property type="term" value="C:anaphase-promoting complex"/>
    <property type="evidence" value="ECO:0007669"/>
    <property type="project" value="TreeGrafter"/>
</dbReference>
<keyword evidence="13" id="KW-1185">Reference proteome</keyword>
<feature type="region of interest" description="Disordered" evidence="11">
    <location>
        <begin position="63"/>
        <end position="100"/>
    </location>
</feature>
<dbReference type="Gene3D" id="2.130.10.10">
    <property type="entry name" value="YVTN repeat-like/Quinoprotein amine dehydrogenase"/>
    <property type="match status" value="1"/>
</dbReference>
<accession>A0A914EDQ7</accession>
<evidence type="ECO:0000256" key="5">
    <source>
        <dbReference type="ARBA" id="ARBA00022737"/>
    </source>
</evidence>
<dbReference type="GO" id="GO:0051301">
    <property type="term" value="P:cell division"/>
    <property type="evidence" value="ECO:0007669"/>
    <property type="project" value="UniProtKB-KW"/>
</dbReference>
<proteinExistence type="inferred from homology"/>
<name>A0A914EDQ7_9BILA</name>
<feature type="region of interest" description="Disordered" evidence="11">
    <location>
        <begin position="156"/>
        <end position="183"/>
    </location>
</feature>
<evidence type="ECO:0000256" key="6">
    <source>
        <dbReference type="ARBA" id="ARBA00022776"/>
    </source>
</evidence>
<evidence type="ECO:0000256" key="9">
    <source>
        <dbReference type="ARBA" id="ARBA00081406"/>
    </source>
</evidence>
<evidence type="ECO:0000256" key="10">
    <source>
        <dbReference type="PROSITE-ProRule" id="PRU00221"/>
    </source>
</evidence>
<evidence type="ECO:0000256" key="11">
    <source>
        <dbReference type="SAM" id="MobiDB-lite"/>
    </source>
</evidence>
<protein>
    <recommendedName>
        <fullName evidence="8">Fizzy-related protein homolog</fullName>
    </recommendedName>
    <alternativeName>
        <fullName evidence="9">Cdh1/Hct1 homolog</fullName>
    </alternativeName>
</protein>
<comment type="pathway">
    <text evidence="1">Protein modification; protein ubiquitination.</text>
</comment>
<comment type="similarity">
    <text evidence="2">Belongs to the WD repeat CDC20/Fizzy family.</text>
</comment>
<evidence type="ECO:0000256" key="2">
    <source>
        <dbReference type="ARBA" id="ARBA00006445"/>
    </source>
</evidence>
<dbReference type="SUPFAM" id="SSF50978">
    <property type="entry name" value="WD40 repeat-like"/>
    <property type="match status" value="1"/>
</dbReference>
<keyword evidence="3 10" id="KW-0853">WD repeat</keyword>
<dbReference type="GO" id="GO:0031145">
    <property type="term" value="P:anaphase-promoting complex-dependent catabolic process"/>
    <property type="evidence" value="ECO:0007669"/>
    <property type="project" value="TreeGrafter"/>
</dbReference>
<evidence type="ECO:0000256" key="3">
    <source>
        <dbReference type="ARBA" id="ARBA00022574"/>
    </source>
</evidence>
<dbReference type="InterPro" id="IPR015943">
    <property type="entry name" value="WD40/YVTN_repeat-like_dom_sf"/>
</dbReference>